<dbReference type="InterPro" id="IPR000555">
    <property type="entry name" value="JAMM/MPN+_dom"/>
</dbReference>
<gene>
    <name evidence="5" type="ORF">CBOVIS_LOCUS11561</name>
</gene>
<dbReference type="SMART" id="SM00232">
    <property type="entry name" value="JAB_MPN"/>
    <property type="match status" value="1"/>
</dbReference>
<accession>A0A8S1FEX2</accession>
<evidence type="ECO:0000313" key="5">
    <source>
        <dbReference type="EMBL" id="CAB3409979.1"/>
    </source>
</evidence>
<organism evidence="5 6">
    <name type="scientific">Caenorhabditis bovis</name>
    <dbReference type="NCBI Taxonomy" id="2654633"/>
    <lineage>
        <taxon>Eukaryota</taxon>
        <taxon>Metazoa</taxon>
        <taxon>Ecdysozoa</taxon>
        <taxon>Nematoda</taxon>
        <taxon>Chromadorea</taxon>
        <taxon>Rhabditida</taxon>
        <taxon>Rhabditina</taxon>
        <taxon>Rhabditomorpha</taxon>
        <taxon>Rhabditoidea</taxon>
        <taxon>Rhabditidae</taxon>
        <taxon>Peloderinae</taxon>
        <taxon>Caenorhabditis</taxon>
    </lineage>
</organism>
<reference evidence="5 6" key="1">
    <citation type="submission" date="2020-04" db="EMBL/GenBank/DDBJ databases">
        <authorList>
            <person name="Laetsch R D."/>
            <person name="Stevens L."/>
            <person name="Kumar S."/>
            <person name="Blaxter L. M."/>
        </authorList>
    </citation>
    <scope>NUCLEOTIDE SEQUENCE [LARGE SCALE GENOMIC DNA]</scope>
</reference>
<dbReference type="GO" id="GO:0008237">
    <property type="term" value="F:metallopeptidase activity"/>
    <property type="evidence" value="ECO:0007669"/>
    <property type="project" value="InterPro"/>
</dbReference>
<feature type="region of interest" description="Disordered" evidence="3">
    <location>
        <begin position="416"/>
        <end position="449"/>
    </location>
</feature>
<protein>
    <recommendedName>
        <fullName evidence="2">COP9 signalosome complex subunit 6</fullName>
    </recommendedName>
</protein>
<dbReference type="PANTHER" id="PTHR10540:SF8">
    <property type="entry name" value="COP9 SIGNALOSOME COMPLEX SUBUNIT 6"/>
    <property type="match status" value="1"/>
</dbReference>
<dbReference type="PROSITE" id="PS50249">
    <property type="entry name" value="MPN"/>
    <property type="match status" value="1"/>
</dbReference>
<dbReference type="Pfam" id="PF13012">
    <property type="entry name" value="MitMem_reg"/>
    <property type="match status" value="1"/>
</dbReference>
<dbReference type="InterPro" id="IPR037518">
    <property type="entry name" value="MPN"/>
</dbReference>
<name>A0A8S1FEX2_9PELO</name>
<dbReference type="InterPro" id="IPR024969">
    <property type="entry name" value="EIF3F/CSN6-like_C"/>
</dbReference>
<feature type="domain" description="MPN" evidence="4">
    <location>
        <begin position="16"/>
        <end position="160"/>
    </location>
</feature>
<feature type="region of interest" description="Disordered" evidence="3">
    <location>
        <begin position="345"/>
        <end position="374"/>
    </location>
</feature>
<dbReference type="Gene3D" id="3.40.140.10">
    <property type="entry name" value="Cytidine Deaminase, domain 2"/>
    <property type="match status" value="1"/>
</dbReference>
<evidence type="ECO:0000256" key="3">
    <source>
        <dbReference type="SAM" id="MobiDB-lite"/>
    </source>
</evidence>
<evidence type="ECO:0000259" key="4">
    <source>
        <dbReference type="PROSITE" id="PS50249"/>
    </source>
</evidence>
<evidence type="ECO:0000313" key="6">
    <source>
        <dbReference type="Proteomes" id="UP000494206"/>
    </source>
</evidence>
<dbReference type="OrthoDB" id="1378at2759"/>
<dbReference type="AlphaFoldDB" id="A0A8S1FEX2"/>
<dbReference type="GO" id="GO:0008180">
    <property type="term" value="C:COP9 signalosome"/>
    <property type="evidence" value="ECO:0007669"/>
    <property type="project" value="TreeGrafter"/>
</dbReference>
<keyword evidence="6" id="KW-1185">Reference proteome</keyword>
<comment type="caution">
    <text evidence="5">The sequence shown here is derived from an EMBL/GenBank/DDBJ whole genome shotgun (WGS) entry which is preliminary data.</text>
</comment>
<dbReference type="EMBL" id="CADEPM010000009">
    <property type="protein sequence ID" value="CAB3409979.1"/>
    <property type="molecule type" value="Genomic_DNA"/>
</dbReference>
<dbReference type="PANTHER" id="PTHR10540">
    <property type="entry name" value="EUKARYOTIC TRANSLATION INITIATION FACTOR 3 SUBUNIT F-RELATED"/>
    <property type="match status" value="1"/>
</dbReference>
<evidence type="ECO:0000256" key="1">
    <source>
        <dbReference type="ARBA" id="ARBA00010893"/>
    </source>
</evidence>
<comment type="similarity">
    <text evidence="1">Belongs to the peptidase M67A family. CSN6 subfamily.</text>
</comment>
<evidence type="ECO:0000256" key="2">
    <source>
        <dbReference type="ARBA" id="ARBA00014871"/>
    </source>
</evidence>
<dbReference type="Pfam" id="PF01398">
    <property type="entry name" value="JAB"/>
    <property type="match status" value="1"/>
</dbReference>
<dbReference type="Proteomes" id="UP000494206">
    <property type="component" value="Unassembled WGS sequence"/>
</dbReference>
<proteinExistence type="inferred from homology"/>
<sequence length="449" mass="50862">MQKSSKAGGSGNYMNILVHPLVIMQMSEHYSRTKVQQGTSVEAVYGALLGKQQGRKVEVINSFTFRMYADEETRTKTFNEEHMIARAEQYSEVFPELQVVGVYCTSESNEMSQEEKAIFLKMTISLRKSEKIDNPLLLKLNAATAGVSRNLPLYAFEGDVVDVDRYCPVEWSLVSEESERIGVNHIARLSTKNGKDEGAVNEKHKKAQAAALDMLLNRVQLIMHYFNEVQAGKLEPDIEVLREANLLAQKLNAIDRYSVEFDRDFVEEDKEIALFSLLPKMTELVGNLSQIWAKVSTHRLELHSDDPYGGKGRWLYQNMEARSAKFYSKYRGDNDEDYLDDDEFENEMSGPRRKIHAADSQQPGPSGLRSAKRDKRFNVRRFDGSRRQTPNRVLEISANNSGQMSTDHEMDTGAANAWGPEDMATGYVPEVPRPSASNVVLEENIDEPQ</sequence>